<evidence type="ECO:0000313" key="3">
    <source>
        <dbReference type="Proteomes" id="UP000070063"/>
    </source>
</evidence>
<organism evidence="1 3">
    <name type="scientific">Staphylococcus lugdunensis</name>
    <dbReference type="NCBI Taxonomy" id="28035"/>
    <lineage>
        <taxon>Bacteria</taxon>
        <taxon>Bacillati</taxon>
        <taxon>Bacillota</taxon>
        <taxon>Bacilli</taxon>
        <taxon>Bacillales</taxon>
        <taxon>Staphylococcaceae</taxon>
        <taxon>Staphylococcus</taxon>
    </lineage>
</organism>
<evidence type="ECO:0000313" key="2">
    <source>
        <dbReference type="EMBL" id="QEX39271.1"/>
    </source>
</evidence>
<dbReference type="AlphaFoldDB" id="A0ABD4EGX9"/>
<dbReference type="EMBL" id="CP041722">
    <property type="protein sequence ID" value="QEX39271.1"/>
    <property type="molecule type" value="Genomic_DNA"/>
</dbReference>
<accession>A0ABD4EGX9</accession>
<dbReference type="RefSeq" id="WP_002459479.1">
    <property type="nucleotide sequence ID" value="NZ_CP020406.2"/>
</dbReference>
<reference evidence="2 4" key="2">
    <citation type="submission" date="2019-07" db="EMBL/GenBank/DDBJ databases">
        <title>Comparative genome analysis of staphylococcus lugdunensis shows clonal complex-dependent diversity of the putative virulence factor, ess/type vii locus.</title>
        <authorList>
            <person name="Lebeurre J."/>
            <person name="Dahyot S."/>
            <person name="Diene S."/>
            <person name="Paulay A."/>
            <person name="Aubourg M."/>
            <person name="Argemi X."/>
            <person name="Giard J.-C."/>
            <person name="Tournier I."/>
            <person name="Francois P."/>
            <person name="Pestel-Caron M."/>
        </authorList>
    </citation>
    <scope>NUCLEOTIDE SEQUENCE [LARGE SCALE GENOMIC DNA]</scope>
    <source>
        <strain evidence="2 4">SL13</strain>
    </source>
</reference>
<sequence length="64" mass="7482">MLIKDVYRKNVIVILNNKEKFKGFVIDYENPLESDTGNYCMDLATDLGFYSIDESEIKEIKLML</sequence>
<name>A0ABD4EGX9_STALU</name>
<dbReference type="Proteomes" id="UP000070063">
    <property type="component" value="Unassembled WGS sequence"/>
</dbReference>
<proteinExistence type="predicted"/>
<gene>
    <name evidence="2" type="ORF">FO454_10345</name>
    <name evidence="1" type="ORF">HMPREF3225_00692</name>
</gene>
<dbReference type="EMBL" id="LRQI01000027">
    <property type="protein sequence ID" value="KXA39332.1"/>
    <property type="molecule type" value="Genomic_DNA"/>
</dbReference>
<keyword evidence="4" id="KW-1185">Reference proteome</keyword>
<evidence type="ECO:0000313" key="1">
    <source>
        <dbReference type="EMBL" id="KXA39332.1"/>
    </source>
</evidence>
<dbReference type="Proteomes" id="UP000325462">
    <property type="component" value="Chromosome"/>
</dbReference>
<protein>
    <submittedName>
        <fullName evidence="1">Uncharacterized protein</fullName>
    </submittedName>
</protein>
<reference evidence="1 3" key="1">
    <citation type="submission" date="2016-01" db="EMBL/GenBank/DDBJ databases">
        <authorList>
            <person name="Mitreva M."/>
            <person name="Pepin K.H."/>
            <person name="Mihindukulasuriya K.A."/>
            <person name="Fulton R."/>
            <person name="Fronick C."/>
            <person name="O'Laughlin M."/>
            <person name="Miner T."/>
            <person name="Herter B."/>
            <person name="Rosa B.A."/>
            <person name="Cordes M."/>
            <person name="Tomlinson C."/>
            <person name="Wollam A."/>
            <person name="Palsikar V.B."/>
            <person name="Mardis E.R."/>
            <person name="Wilson R.K."/>
        </authorList>
    </citation>
    <scope>NUCLEOTIDE SEQUENCE [LARGE SCALE GENOMIC DNA]</scope>
    <source>
        <strain evidence="1 3">MJR7738</strain>
    </source>
</reference>
<evidence type="ECO:0000313" key="4">
    <source>
        <dbReference type="Proteomes" id="UP000325462"/>
    </source>
</evidence>